<dbReference type="VEuPathDB" id="FungiDB:BO80DRAFT_428068"/>
<gene>
    <name evidence="1" type="ORF">BO80DRAFT_428068</name>
</gene>
<evidence type="ECO:0000313" key="1">
    <source>
        <dbReference type="EMBL" id="RAK97599.1"/>
    </source>
</evidence>
<protein>
    <submittedName>
        <fullName evidence="1">Uncharacterized protein</fullName>
    </submittedName>
</protein>
<dbReference type="RefSeq" id="XP_025571927.1">
    <property type="nucleotide sequence ID" value="XM_025720169.1"/>
</dbReference>
<accession>A0A395GQ46</accession>
<proteinExistence type="predicted"/>
<dbReference type="AlphaFoldDB" id="A0A395GQ46"/>
<evidence type="ECO:0000313" key="2">
    <source>
        <dbReference type="Proteomes" id="UP000249402"/>
    </source>
</evidence>
<dbReference type="GeneID" id="37225034"/>
<dbReference type="EMBL" id="KZ824461">
    <property type="protein sequence ID" value="RAK97599.1"/>
    <property type="molecule type" value="Genomic_DNA"/>
</dbReference>
<organism evidence="1 2">
    <name type="scientific">Aspergillus ibericus CBS 121593</name>
    <dbReference type="NCBI Taxonomy" id="1448316"/>
    <lineage>
        <taxon>Eukaryota</taxon>
        <taxon>Fungi</taxon>
        <taxon>Dikarya</taxon>
        <taxon>Ascomycota</taxon>
        <taxon>Pezizomycotina</taxon>
        <taxon>Eurotiomycetes</taxon>
        <taxon>Eurotiomycetidae</taxon>
        <taxon>Eurotiales</taxon>
        <taxon>Aspergillaceae</taxon>
        <taxon>Aspergillus</taxon>
        <taxon>Aspergillus subgen. Circumdati</taxon>
    </lineage>
</organism>
<sequence length="55" mass="6029">MTWSSAHRGRLGTWKRISQPVPPPQPGFVLTDPVLVKEAQAEPGEWVPLSSDYAG</sequence>
<reference evidence="1 2" key="1">
    <citation type="submission" date="2018-02" db="EMBL/GenBank/DDBJ databases">
        <title>The genomes of Aspergillus section Nigri reveals drivers in fungal speciation.</title>
        <authorList>
            <consortium name="DOE Joint Genome Institute"/>
            <person name="Vesth T.C."/>
            <person name="Nybo J."/>
            <person name="Theobald S."/>
            <person name="Brandl J."/>
            <person name="Frisvad J.C."/>
            <person name="Nielsen K.F."/>
            <person name="Lyhne E.K."/>
            <person name="Kogle M.E."/>
            <person name="Kuo A."/>
            <person name="Riley R."/>
            <person name="Clum A."/>
            <person name="Nolan M."/>
            <person name="Lipzen A."/>
            <person name="Salamov A."/>
            <person name="Henrissat B."/>
            <person name="Wiebenga A."/>
            <person name="De vries R.P."/>
            <person name="Grigoriev I.V."/>
            <person name="Mortensen U.H."/>
            <person name="Andersen M.R."/>
            <person name="Baker S.E."/>
        </authorList>
    </citation>
    <scope>NUCLEOTIDE SEQUENCE [LARGE SCALE GENOMIC DNA]</scope>
    <source>
        <strain evidence="1 2">CBS 121593</strain>
    </source>
</reference>
<dbReference type="Proteomes" id="UP000249402">
    <property type="component" value="Unassembled WGS sequence"/>
</dbReference>
<keyword evidence="2" id="KW-1185">Reference proteome</keyword>
<name>A0A395GQ46_9EURO</name>